<dbReference type="EMBL" id="AE001437">
    <property type="protein sequence ID" value="AAK80958.1"/>
    <property type="molecule type" value="Genomic_DNA"/>
</dbReference>
<dbReference type="Gene3D" id="3.20.20.370">
    <property type="entry name" value="Glycoside hydrolase/deacetylase"/>
    <property type="match status" value="1"/>
</dbReference>
<feature type="compositionally biased region" description="Basic residues" evidence="1">
    <location>
        <begin position="53"/>
        <end position="62"/>
    </location>
</feature>
<protein>
    <submittedName>
        <fullName evidence="4">Predicted xylanase/chitin deacetylase</fullName>
    </submittedName>
</protein>
<dbReference type="PANTHER" id="PTHR10587:SF125">
    <property type="entry name" value="POLYSACCHARIDE DEACETYLASE YHEN-RELATED"/>
    <property type="match status" value="1"/>
</dbReference>
<dbReference type="GO" id="GO:0016810">
    <property type="term" value="F:hydrolase activity, acting on carbon-nitrogen (but not peptide) bonds"/>
    <property type="evidence" value="ECO:0007669"/>
    <property type="project" value="InterPro"/>
</dbReference>
<dbReference type="OrthoDB" id="258610at2"/>
<dbReference type="CDD" id="cd10944">
    <property type="entry name" value="CE4_SmPgdA_like"/>
    <property type="match status" value="1"/>
</dbReference>
<name>Q97ET9_CLOAB</name>
<keyword evidence="5" id="KW-1185">Reference proteome</keyword>
<dbReference type="eggNOG" id="COG0726">
    <property type="taxonomic scope" value="Bacteria"/>
</dbReference>
<dbReference type="GO" id="GO:0045493">
    <property type="term" value="P:xylan catabolic process"/>
    <property type="evidence" value="ECO:0007669"/>
    <property type="project" value="UniProtKB-KW"/>
</dbReference>
<dbReference type="GO" id="GO:0016798">
    <property type="term" value="F:hydrolase activity, acting on glycosyl bonds"/>
    <property type="evidence" value="ECO:0007669"/>
    <property type="project" value="UniProtKB-KW"/>
</dbReference>
<evidence type="ECO:0000259" key="3">
    <source>
        <dbReference type="PROSITE" id="PS51677"/>
    </source>
</evidence>
<dbReference type="KEGG" id="cac:CA_C3017"/>
<proteinExistence type="predicted"/>
<keyword evidence="2" id="KW-1133">Transmembrane helix</keyword>
<dbReference type="STRING" id="272562.CA_C3017"/>
<organism evidence="4 5">
    <name type="scientific">Clostridium acetobutylicum (strain ATCC 824 / DSM 792 / JCM 1419 / IAM 19013 / LMG 5710 / NBRC 13948 / NRRL B-527 / VKM B-1787 / 2291 / W)</name>
    <dbReference type="NCBI Taxonomy" id="272562"/>
    <lineage>
        <taxon>Bacteria</taxon>
        <taxon>Bacillati</taxon>
        <taxon>Bacillota</taxon>
        <taxon>Clostridia</taxon>
        <taxon>Eubacteriales</taxon>
        <taxon>Clostridiaceae</taxon>
        <taxon>Clostridium</taxon>
    </lineage>
</organism>
<reference evidence="4 5" key="1">
    <citation type="journal article" date="2001" name="J. Bacteriol.">
        <title>Genome sequence and comparative analysis of the solvent-producing bacterium Clostridium acetobutylicum.</title>
        <authorList>
            <person name="Nolling J."/>
            <person name="Breton G."/>
            <person name="Omelchenko M.V."/>
            <person name="Makarova K.S."/>
            <person name="Zeng Q."/>
            <person name="Gibson R."/>
            <person name="Lee H.M."/>
            <person name="Dubois J."/>
            <person name="Qiu D."/>
            <person name="Hitti J."/>
            <person name="Wolf Y.I."/>
            <person name="Tatusov R.L."/>
            <person name="Sabathe F."/>
            <person name="Doucette-Stamm L."/>
            <person name="Soucaille P."/>
            <person name="Daly M.J."/>
            <person name="Bennett G.N."/>
            <person name="Koonin E.V."/>
            <person name="Smith D.R."/>
        </authorList>
    </citation>
    <scope>NUCLEOTIDE SEQUENCE [LARGE SCALE GENOMIC DNA]</scope>
    <source>
        <strain evidence="5">ATCC 824 / DSM 792 / JCM 1419 / LMG 5710 / VKM B-1787</strain>
    </source>
</reference>
<dbReference type="Proteomes" id="UP000000814">
    <property type="component" value="Chromosome"/>
</dbReference>
<keyword evidence="4" id="KW-0326">Glycosidase</keyword>
<dbReference type="PATRIC" id="fig|272562.8.peg.3200"/>
<keyword evidence="4" id="KW-0858">Xylan degradation</keyword>
<dbReference type="InterPro" id="IPR011330">
    <property type="entry name" value="Glyco_hydro/deAcase_b/a-brl"/>
</dbReference>
<accession>Q97ET9</accession>
<evidence type="ECO:0000256" key="1">
    <source>
        <dbReference type="SAM" id="MobiDB-lite"/>
    </source>
</evidence>
<dbReference type="GeneID" id="44999504"/>
<sequence>MNNEKQKKRRKLLIMRSIIVFSIVIICWTSFFIFGTYYRKKNVATAHTAHKKSMLAKSKNHDKKKDKQAKQTSTIVPGDFQPWLIKRTDNKKVAYLTFDDGPSNNTKKILSILDANQIKATFFLIGQNAERYPDLVKDEANDGHSIGNHTYSHMISYRETPQQFLDDINHCDSVLKSILGDRYTPKLIRFPGGSFGNRLKPFKDAVTSAGFRFVDWNDMNGDAEHPYVSTQQLIQNIKRYTGNQQTVVILMHDAPAKTTTVEALPTIIDYLKSLGYSFDKIT</sequence>
<keyword evidence="4" id="KW-0119">Carbohydrate metabolism</keyword>
<evidence type="ECO:0000256" key="2">
    <source>
        <dbReference type="SAM" id="Phobius"/>
    </source>
</evidence>
<evidence type="ECO:0000313" key="4">
    <source>
        <dbReference type="EMBL" id="AAK80958.1"/>
    </source>
</evidence>
<dbReference type="PIR" id="C97271">
    <property type="entry name" value="C97271"/>
</dbReference>
<keyword evidence="4" id="KW-0378">Hydrolase</keyword>
<feature type="transmembrane region" description="Helical" evidence="2">
    <location>
        <begin position="12"/>
        <end position="38"/>
    </location>
</feature>
<dbReference type="SUPFAM" id="SSF88713">
    <property type="entry name" value="Glycoside hydrolase/deacetylase"/>
    <property type="match status" value="1"/>
</dbReference>
<dbReference type="HOGENOM" id="CLU_021264_6_2_9"/>
<dbReference type="PROSITE" id="PS51677">
    <property type="entry name" value="NODB"/>
    <property type="match status" value="1"/>
</dbReference>
<evidence type="ECO:0000313" key="5">
    <source>
        <dbReference type="Proteomes" id="UP000000814"/>
    </source>
</evidence>
<dbReference type="InterPro" id="IPR050248">
    <property type="entry name" value="Polysacc_deacetylase_ArnD"/>
</dbReference>
<keyword evidence="2" id="KW-0812">Transmembrane</keyword>
<keyword evidence="4" id="KW-0624">Polysaccharide degradation</keyword>
<keyword evidence="2" id="KW-0472">Membrane</keyword>
<dbReference type="PANTHER" id="PTHR10587">
    <property type="entry name" value="GLYCOSYL TRANSFERASE-RELATED"/>
    <property type="match status" value="1"/>
</dbReference>
<gene>
    <name evidence="4" type="ordered locus">CA_C3017</name>
</gene>
<dbReference type="InterPro" id="IPR002509">
    <property type="entry name" value="NODB_dom"/>
</dbReference>
<dbReference type="AlphaFoldDB" id="Q97ET9"/>
<dbReference type="RefSeq" id="WP_010966299.1">
    <property type="nucleotide sequence ID" value="NC_003030.1"/>
</dbReference>
<feature type="domain" description="NodB homology" evidence="3">
    <location>
        <begin position="92"/>
        <end position="279"/>
    </location>
</feature>
<dbReference type="Pfam" id="PF01522">
    <property type="entry name" value="Polysacc_deac_1"/>
    <property type="match status" value="1"/>
</dbReference>
<feature type="region of interest" description="Disordered" evidence="1">
    <location>
        <begin position="53"/>
        <end position="72"/>
    </location>
</feature>